<dbReference type="InterPro" id="IPR036188">
    <property type="entry name" value="FAD/NAD-bd_sf"/>
</dbReference>
<evidence type="ECO:0000313" key="3">
    <source>
        <dbReference type="Proteomes" id="UP000324585"/>
    </source>
</evidence>
<feature type="transmembrane region" description="Helical" evidence="1">
    <location>
        <begin position="162"/>
        <end position="187"/>
    </location>
</feature>
<dbReference type="PANTHER" id="PTHR15944:SF0">
    <property type="entry name" value="PRENYLCYSTEINE LYASE DOMAIN-CONTAINING PROTEIN"/>
    <property type="match status" value="1"/>
</dbReference>
<reference evidence="3" key="1">
    <citation type="journal article" date="2019" name="Nat. Commun.">
        <title>Expansion of phycobilisome linker gene families in mesophilic red algae.</title>
        <authorList>
            <person name="Lee J."/>
            <person name="Kim D."/>
            <person name="Bhattacharya D."/>
            <person name="Yoon H.S."/>
        </authorList>
    </citation>
    <scope>NUCLEOTIDE SEQUENCE [LARGE SCALE GENOMIC DNA]</scope>
    <source>
        <strain evidence="3">CCMP 1328</strain>
    </source>
</reference>
<keyword evidence="1" id="KW-0812">Transmembrane</keyword>
<dbReference type="InterPro" id="IPR017046">
    <property type="entry name" value="Prenylcysteine_Oxase1"/>
</dbReference>
<dbReference type="Gene3D" id="3.50.50.60">
    <property type="entry name" value="FAD/NAD(P)-binding domain"/>
    <property type="match status" value="1"/>
</dbReference>
<keyword evidence="3" id="KW-1185">Reference proteome</keyword>
<dbReference type="EMBL" id="VRMN01000005">
    <property type="protein sequence ID" value="KAA8494254.1"/>
    <property type="molecule type" value="Genomic_DNA"/>
</dbReference>
<sequence>MKVCVVGGGVTGCAVAYQIRKLARQREQDDAAIVLMDEKGNLGGSKFDSVVVPEARQAVAELGRTTNINFELPYTKEVLKDFKECEPYLEMSYGLHGKAIRSFGAYDYRKMYYSSEYAASPLLEKIPYTFLSTTWIGSILWRLTALGTVIALAYAAQEYEDLWVFVLCVYGACLLLVNAVVGPNIFWNVLQRTYSTMAWNLTTRMAYGAAPRKVSAELDEFDESLFLLHVNTIDVRCPTLSKLLARGRMLATLAMRSAADYFENTAKVGPPYLEAIANPAIGREYGSTVLDYRVFNALAAKAAMTRLDPVASRNSVGRLRHGLSHLCVSMAKSADSVLLNHIVTQVRFDPTIGQYNVTFINDKGRTCEETFDAVVLAACVNLDEVEVSCLDISAKAMLGYTDRSIRPFDAQLTDPAKTNKDLAVPHSYAAVVRGRLNPQYFSKRTEESVPDVLIVKDSPDVSFVNRIADGVYEIVVSSEPRFDSALLSKIFTEITSVIYRERKRPTFTHGLIPGANDPGLPSFIVGERLINACATRRLASDVEFDLMGARCAASFIVYDDKVWKNALSKGPESVE</sequence>
<accession>A0A5J4YU77</accession>
<feature type="transmembrane region" description="Helical" evidence="1">
    <location>
        <begin position="139"/>
        <end position="156"/>
    </location>
</feature>
<comment type="caution">
    <text evidence="2">The sequence shown here is derived from an EMBL/GenBank/DDBJ whole genome shotgun (WGS) entry which is preliminary data.</text>
</comment>
<keyword evidence="1" id="KW-0472">Membrane</keyword>
<evidence type="ECO:0000313" key="2">
    <source>
        <dbReference type="EMBL" id="KAA8494254.1"/>
    </source>
</evidence>
<dbReference type="PANTHER" id="PTHR15944">
    <property type="entry name" value="FARNESYLCYSTEINE LYASE"/>
    <property type="match status" value="1"/>
</dbReference>
<name>A0A5J4YU77_PORPP</name>
<dbReference type="AlphaFoldDB" id="A0A5J4YU77"/>
<evidence type="ECO:0000256" key="1">
    <source>
        <dbReference type="SAM" id="Phobius"/>
    </source>
</evidence>
<dbReference type="SUPFAM" id="SSF51905">
    <property type="entry name" value="FAD/NAD(P)-binding domain"/>
    <property type="match status" value="1"/>
</dbReference>
<dbReference type="Proteomes" id="UP000324585">
    <property type="component" value="Unassembled WGS sequence"/>
</dbReference>
<keyword evidence="1" id="KW-1133">Transmembrane helix</keyword>
<dbReference type="GO" id="GO:0001735">
    <property type="term" value="F:prenylcysteine oxidase activity"/>
    <property type="evidence" value="ECO:0007669"/>
    <property type="project" value="InterPro"/>
</dbReference>
<gene>
    <name evidence="2" type="ORF">FVE85_4229</name>
</gene>
<protein>
    <submittedName>
        <fullName evidence="2">Uncharacterized protein</fullName>
    </submittedName>
</protein>
<organism evidence="2 3">
    <name type="scientific">Porphyridium purpureum</name>
    <name type="common">Red alga</name>
    <name type="synonym">Porphyridium cruentum</name>
    <dbReference type="NCBI Taxonomy" id="35688"/>
    <lineage>
        <taxon>Eukaryota</taxon>
        <taxon>Rhodophyta</taxon>
        <taxon>Bangiophyceae</taxon>
        <taxon>Porphyridiales</taxon>
        <taxon>Porphyridiaceae</taxon>
        <taxon>Porphyridium</taxon>
    </lineage>
</organism>
<proteinExistence type="predicted"/>
<dbReference type="GO" id="GO:0030327">
    <property type="term" value="P:prenylated protein catabolic process"/>
    <property type="evidence" value="ECO:0007669"/>
    <property type="project" value="TreeGrafter"/>
</dbReference>